<sequence length="210" mass="23700">MGAILAALFFEPAAASSADEVTAGRRRNPLLEAAFPPFFRENVRYSNNGGNNMDALMVRGVEDPFSFTDAGAGRRDAFLRRDASWRRMLVQQPAARKIGCTEQRGQYEKMFYSATLSEPRGLRMATLYDIAYQFMDTPKALKSYDSFGVYWRVPEHDPKVGEWSWKVGSYEVAMEKFENDVAVVVLRNVAGNRPPDWCSKPGKASLSKKY</sequence>
<protein>
    <submittedName>
        <fullName evidence="2">Uncharacterized protein</fullName>
    </submittedName>
</protein>
<dbReference type="Proteomes" id="UP000294003">
    <property type="component" value="Unassembled WGS sequence"/>
</dbReference>
<comment type="caution">
    <text evidence="2">The sequence shown here is derived from an EMBL/GenBank/DDBJ whole genome shotgun (WGS) entry which is preliminary data.</text>
</comment>
<evidence type="ECO:0000256" key="1">
    <source>
        <dbReference type="SAM" id="SignalP"/>
    </source>
</evidence>
<evidence type="ECO:0000313" key="2">
    <source>
        <dbReference type="EMBL" id="RYO91872.1"/>
    </source>
</evidence>
<accession>A0ABY0HG73</accession>
<feature type="chain" id="PRO_5045384712" evidence="1">
    <location>
        <begin position="19"/>
        <end position="210"/>
    </location>
</feature>
<evidence type="ECO:0000313" key="3">
    <source>
        <dbReference type="Proteomes" id="UP000294003"/>
    </source>
</evidence>
<proteinExistence type="predicted"/>
<dbReference type="EMBL" id="QJNS01000035">
    <property type="protein sequence ID" value="RYO91872.1"/>
    <property type="molecule type" value="Genomic_DNA"/>
</dbReference>
<organism evidence="2 3">
    <name type="scientific">Monosporascus cannonballus</name>
    <dbReference type="NCBI Taxonomy" id="155416"/>
    <lineage>
        <taxon>Eukaryota</taxon>
        <taxon>Fungi</taxon>
        <taxon>Dikarya</taxon>
        <taxon>Ascomycota</taxon>
        <taxon>Pezizomycotina</taxon>
        <taxon>Sordariomycetes</taxon>
        <taxon>Xylariomycetidae</taxon>
        <taxon>Xylariales</taxon>
        <taxon>Xylariales incertae sedis</taxon>
        <taxon>Monosporascus</taxon>
    </lineage>
</organism>
<name>A0ABY0HG73_9PEZI</name>
<reference evidence="2 3" key="1">
    <citation type="submission" date="2018-06" db="EMBL/GenBank/DDBJ databases">
        <title>Complete Genomes of Monosporascus.</title>
        <authorList>
            <person name="Robinson A.J."/>
            <person name="Natvig D.O."/>
        </authorList>
    </citation>
    <scope>NUCLEOTIDE SEQUENCE [LARGE SCALE GENOMIC DNA]</scope>
    <source>
        <strain evidence="2 3">CBS 609.92</strain>
    </source>
</reference>
<keyword evidence="1" id="KW-0732">Signal</keyword>
<keyword evidence="3" id="KW-1185">Reference proteome</keyword>
<feature type="signal peptide" evidence="1">
    <location>
        <begin position="1"/>
        <end position="18"/>
    </location>
</feature>
<gene>
    <name evidence="2" type="ORF">DL762_001952</name>
</gene>